<dbReference type="Pfam" id="PF00805">
    <property type="entry name" value="Pentapeptide"/>
    <property type="match status" value="2"/>
</dbReference>
<protein>
    <submittedName>
        <fullName evidence="2">Pentapeptide repeat-containing protein</fullName>
    </submittedName>
</protein>
<comment type="caution">
    <text evidence="2">The sequence shown here is derived from an EMBL/GenBank/DDBJ whole genome shotgun (WGS) entry which is preliminary data.</text>
</comment>
<dbReference type="InterPro" id="IPR051082">
    <property type="entry name" value="Pentapeptide-BTB/POZ_domain"/>
</dbReference>
<name>A0A8J7DWW1_9CYAN</name>
<dbReference type="Pfam" id="PF22735">
    <property type="entry name" value="NNH3"/>
    <property type="match status" value="1"/>
</dbReference>
<evidence type="ECO:0000313" key="2">
    <source>
        <dbReference type="EMBL" id="MBE9116671.1"/>
    </source>
</evidence>
<dbReference type="RefSeq" id="WP_194029761.1">
    <property type="nucleotide sequence ID" value="NZ_JADEWZ010000016.1"/>
</dbReference>
<evidence type="ECO:0000313" key="3">
    <source>
        <dbReference type="Proteomes" id="UP000654482"/>
    </source>
</evidence>
<dbReference type="Gene3D" id="3.40.50.300">
    <property type="entry name" value="P-loop containing nucleotide triphosphate hydrolases"/>
    <property type="match status" value="1"/>
</dbReference>
<proteinExistence type="predicted"/>
<feature type="domain" description="NACHT N-terminal Helical" evidence="1">
    <location>
        <begin position="20"/>
        <end position="219"/>
    </location>
</feature>
<dbReference type="InterPro" id="IPR027417">
    <property type="entry name" value="P-loop_NTPase"/>
</dbReference>
<dbReference type="PANTHER" id="PTHR14136">
    <property type="entry name" value="BTB_POZ DOMAIN-CONTAINING PROTEIN KCTD9"/>
    <property type="match status" value="1"/>
</dbReference>
<reference evidence="2" key="1">
    <citation type="submission" date="2020-10" db="EMBL/GenBank/DDBJ databases">
        <authorList>
            <person name="Castelo-Branco R."/>
            <person name="Eusebio N."/>
            <person name="Adriana R."/>
            <person name="Vieira A."/>
            <person name="Brugerolle De Fraissinette N."/>
            <person name="Rezende De Castro R."/>
            <person name="Schneider M.P."/>
            <person name="Vasconcelos V."/>
            <person name="Leao P.N."/>
        </authorList>
    </citation>
    <scope>NUCLEOTIDE SEQUENCE</scope>
    <source>
        <strain evidence="2">LEGE 07157</strain>
    </source>
</reference>
<dbReference type="InterPro" id="IPR054568">
    <property type="entry name" value="NNH3"/>
</dbReference>
<sequence length="899" mass="102047">MTGESGVNIERQRSPLHKEIKVNPKGLFFALSKAAINGVFLKWDDLAESGLEVLESLGLERKKEEIAGLLVIRALFQAMKDLLDDNRVLLVREPDNLKTLYGALNSALDNSECTISREFFQNPKALPLVKSVQTTFAQWLGEFVEKPVEAENISRRLPPYFVFALNEEWRTHREDYLILTEELDTPFTQASERERGWLRYRAWLQKQVEEPMFLESFSLKQVYVPLRAYYEREVEGNKEKTERRIADEKDYKRVVVDLNDELEAWLQEAKSDDGIRLMSGGPGIGKSSFAKIFAAQQAEKGEIPVLFIPLHLFTLSDDLVTAVGNFVQIEGFLRHNPLEREDGESRLLIIFDGLDELSMQGKIAEEAAKQFVEEVRLKVNQFNYRETRVQVLISGREVVVQANRNTFRKPHQLLYLLPYFVTEAERESEENNYADEQNLLEEDRRQLWWQLYGKAKGKQYGGLPPELSKKNLVEITTQPLLNYLVALTIERDKLQFTEDTNLNEIYGDLLEAVYERGYEKHGYRVTEGIEKEEFVGILEEIALACWHGDGRTTTVKEIEDHCDNSGTKDILRRFQDSFNEDSKACVTRLLTAFYFRESGGVRESEKTFEFTHKSFGEYLTAKRIVEGVRTIHYELEERKKNWRKSYDERQALIDWATLCGASAMDEYLFEFVVAEIRLQDLEEVKGWQKMLCGLIEVMLVNGMPMEGLKERPNFHEEMRQARNAEEALLVVLNACARVTQERSKIQWSAPEAFGAWLSRLRGQRTSWENGLALQCLSFLDLSKSVLLGKDLYQANLEGAKLERANLGGANLGRANLGVANLGRAILAGAILEGANLEGANLEGANLRGAILEGANLAGANLAGANLAGAKLGWANLGGANLEGTILEGKDIAKLTGRND</sequence>
<dbReference type="PANTHER" id="PTHR14136:SF17">
    <property type="entry name" value="BTB_POZ DOMAIN-CONTAINING PROTEIN KCTD9"/>
    <property type="match status" value="1"/>
</dbReference>
<dbReference type="SUPFAM" id="SSF141571">
    <property type="entry name" value="Pentapeptide repeat-like"/>
    <property type="match status" value="1"/>
</dbReference>
<accession>A0A8J7DWW1</accession>
<dbReference type="SUPFAM" id="SSF52540">
    <property type="entry name" value="P-loop containing nucleoside triphosphate hydrolases"/>
    <property type="match status" value="1"/>
</dbReference>
<keyword evidence="3" id="KW-1185">Reference proteome</keyword>
<dbReference type="InterPro" id="IPR001646">
    <property type="entry name" value="5peptide_repeat"/>
</dbReference>
<dbReference type="Gene3D" id="2.160.20.80">
    <property type="entry name" value="E3 ubiquitin-protein ligase SopA"/>
    <property type="match status" value="1"/>
</dbReference>
<dbReference type="EMBL" id="JADEWZ010000016">
    <property type="protein sequence ID" value="MBE9116671.1"/>
    <property type="molecule type" value="Genomic_DNA"/>
</dbReference>
<organism evidence="2 3">
    <name type="scientific">Lusitaniella coriacea LEGE 07157</name>
    <dbReference type="NCBI Taxonomy" id="945747"/>
    <lineage>
        <taxon>Bacteria</taxon>
        <taxon>Bacillati</taxon>
        <taxon>Cyanobacteriota</taxon>
        <taxon>Cyanophyceae</taxon>
        <taxon>Spirulinales</taxon>
        <taxon>Lusitaniellaceae</taxon>
        <taxon>Lusitaniella</taxon>
    </lineage>
</organism>
<evidence type="ECO:0000259" key="1">
    <source>
        <dbReference type="Pfam" id="PF22735"/>
    </source>
</evidence>
<gene>
    <name evidence="2" type="ORF">IQ249_12240</name>
</gene>
<dbReference type="Proteomes" id="UP000654482">
    <property type="component" value="Unassembled WGS sequence"/>
</dbReference>
<dbReference type="AlphaFoldDB" id="A0A8J7DWW1"/>